<dbReference type="Pfam" id="PF09820">
    <property type="entry name" value="AAA-ATPase_like"/>
    <property type="match status" value="1"/>
</dbReference>
<dbReference type="PANTHER" id="PTHR34825:SF1">
    <property type="entry name" value="AAA-ATPASE-LIKE DOMAIN-CONTAINING PROTEIN"/>
    <property type="match status" value="1"/>
</dbReference>
<reference evidence="2" key="2">
    <citation type="submission" date="2021-04" db="EMBL/GenBank/DDBJ databases">
        <authorList>
            <person name="Gilroy R."/>
        </authorList>
    </citation>
    <scope>NUCLEOTIDE SEQUENCE</scope>
    <source>
        <strain evidence="2">CHK180-15479</strain>
    </source>
</reference>
<evidence type="ECO:0000313" key="3">
    <source>
        <dbReference type="Proteomes" id="UP000823910"/>
    </source>
</evidence>
<gene>
    <name evidence="2" type="ORF">H9704_07280</name>
</gene>
<name>A0A9D2MYY1_9FIRM</name>
<protein>
    <submittedName>
        <fullName evidence="2">AAA family ATPase</fullName>
    </submittedName>
</protein>
<dbReference type="InterPro" id="IPR018631">
    <property type="entry name" value="AAA-ATPase-like_dom"/>
</dbReference>
<dbReference type="Gene3D" id="3.40.50.300">
    <property type="entry name" value="P-loop containing nucleotide triphosphate hydrolases"/>
    <property type="match status" value="1"/>
</dbReference>
<dbReference type="AlphaFoldDB" id="A0A9D2MYY1"/>
<proteinExistence type="predicted"/>
<organism evidence="2 3">
    <name type="scientific">Candidatus Enterocloster excrementipullorum</name>
    <dbReference type="NCBI Taxonomy" id="2838559"/>
    <lineage>
        <taxon>Bacteria</taxon>
        <taxon>Bacillati</taxon>
        <taxon>Bacillota</taxon>
        <taxon>Clostridia</taxon>
        <taxon>Lachnospirales</taxon>
        <taxon>Lachnospiraceae</taxon>
        <taxon>Enterocloster</taxon>
    </lineage>
</organism>
<dbReference type="InterPro" id="IPR027417">
    <property type="entry name" value="P-loop_NTPase"/>
</dbReference>
<dbReference type="SUPFAM" id="SSF52540">
    <property type="entry name" value="P-loop containing nucleoside triphosphate hydrolases"/>
    <property type="match status" value="1"/>
</dbReference>
<dbReference type="EMBL" id="DWWT01000029">
    <property type="protein sequence ID" value="HJC05939.1"/>
    <property type="molecule type" value="Genomic_DNA"/>
</dbReference>
<evidence type="ECO:0000259" key="1">
    <source>
        <dbReference type="Pfam" id="PF09820"/>
    </source>
</evidence>
<reference evidence="2" key="1">
    <citation type="journal article" date="2021" name="PeerJ">
        <title>Extensive microbial diversity within the chicken gut microbiome revealed by metagenomics and culture.</title>
        <authorList>
            <person name="Gilroy R."/>
            <person name="Ravi A."/>
            <person name="Getino M."/>
            <person name="Pursley I."/>
            <person name="Horton D.L."/>
            <person name="Alikhan N.F."/>
            <person name="Baker D."/>
            <person name="Gharbi K."/>
            <person name="Hall N."/>
            <person name="Watson M."/>
            <person name="Adriaenssens E.M."/>
            <person name="Foster-Nyarko E."/>
            <person name="Jarju S."/>
            <person name="Secka A."/>
            <person name="Antonio M."/>
            <person name="Oren A."/>
            <person name="Chaudhuri R.R."/>
            <person name="La Ragione R."/>
            <person name="Hildebrand F."/>
            <person name="Pallen M.J."/>
        </authorList>
    </citation>
    <scope>NUCLEOTIDE SEQUENCE</scope>
    <source>
        <strain evidence="2">CHK180-15479</strain>
    </source>
</reference>
<comment type="caution">
    <text evidence="2">The sequence shown here is derived from an EMBL/GenBank/DDBJ whole genome shotgun (WGS) entry which is preliminary data.</text>
</comment>
<sequence length="256" mass="30256">MSRPRRFGKTMALEMLAAYYTRGIHTDDLFCSLEIKHTLNYHKHLNAHNTVCINFNDYFENNGTIHEGIERLSGYLLQDLRNTFPNVCPEHADLPLAFDMVQQTTGEKFIFLIDEWDCVFRLKKGRKQEQEEFLSFLRMLFKDKTYVELVYMTGILPIKKYNTGSALNMFREYTILEPKKLGPFFGFTVEETKKLCAQFRTLRLEEVREWYDGYYLAGTGFILNPRSVVEALEEGVCWGFPMIWTVFKIRTRFLPR</sequence>
<dbReference type="PANTHER" id="PTHR34825">
    <property type="entry name" value="CONSERVED PROTEIN, WITH A WEAK D-GALACTARATE DEHYDRATASE/ALTRONATE HYDROLASE DOMAIN"/>
    <property type="match status" value="1"/>
</dbReference>
<accession>A0A9D2MYY1</accession>
<feature type="domain" description="AAA-ATPase-like" evidence="1">
    <location>
        <begin position="1"/>
        <end position="160"/>
    </location>
</feature>
<dbReference type="Proteomes" id="UP000823910">
    <property type="component" value="Unassembled WGS sequence"/>
</dbReference>
<evidence type="ECO:0000313" key="2">
    <source>
        <dbReference type="EMBL" id="HJC05939.1"/>
    </source>
</evidence>